<comment type="caution">
    <text evidence="1">The sequence shown here is derived from an EMBL/GenBank/DDBJ whole genome shotgun (WGS) entry which is preliminary data.</text>
</comment>
<dbReference type="Proteomes" id="UP001187192">
    <property type="component" value="Unassembled WGS sequence"/>
</dbReference>
<reference evidence="1" key="1">
    <citation type="submission" date="2023-07" db="EMBL/GenBank/DDBJ databases">
        <title>draft genome sequence of fig (Ficus carica).</title>
        <authorList>
            <person name="Takahashi T."/>
            <person name="Nishimura K."/>
        </authorList>
    </citation>
    <scope>NUCLEOTIDE SEQUENCE</scope>
</reference>
<accession>A0AA88CUX1</accession>
<dbReference type="AlphaFoldDB" id="A0AA88CUX1"/>
<sequence length="135" mass="15405">MIQKSREGHCKFYNFSLLPFLLHRLFPPPSPAIFVSLSSFSGRPCLSLFFTSFSGQSWHLNFSPRELPPARSKLEDRSGLESGRCFESHRNLQSGGLGDRQAMPLSFSRHIYLVLSVGVGIEDRTRRHDELQPLR</sequence>
<evidence type="ECO:0000313" key="2">
    <source>
        <dbReference type="Proteomes" id="UP001187192"/>
    </source>
</evidence>
<evidence type="ECO:0000313" key="1">
    <source>
        <dbReference type="EMBL" id="GMN35813.1"/>
    </source>
</evidence>
<proteinExistence type="predicted"/>
<organism evidence="1 2">
    <name type="scientific">Ficus carica</name>
    <name type="common">Common fig</name>
    <dbReference type="NCBI Taxonomy" id="3494"/>
    <lineage>
        <taxon>Eukaryota</taxon>
        <taxon>Viridiplantae</taxon>
        <taxon>Streptophyta</taxon>
        <taxon>Embryophyta</taxon>
        <taxon>Tracheophyta</taxon>
        <taxon>Spermatophyta</taxon>
        <taxon>Magnoliopsida</taxon>
        <taxon>eudicotyledons</taxon>
        <taxon>Gunneridae</taxon>
        <taxon>Pentapetalae</taxon>
        <taxon>rosids</taxon>
        <taxon>fabids</taxon>
        <taxon>Rosales</taxon>
        <taxon>Moraceae</taxon>
        <taxon>Ficeae</taxon>
        <taxon>Ficus</taxon>
    </lineage>
</organism>
<keyword evidence="2" id="KW-1185">Reference proteome</keyword>
<protein>
    <submittedName>
        <fullName evidence="1">Uncharacterized protein</fullName>
    </submittedName>
</protein>
<name>A0AA88CUX1_FICCA</name>
<gene>
    <name evidence="1" type="ORF">TIFTF001_005553</name>
</gene>
<dbReference type="EMBL" id="BTGU01000005">
    <property type="protein sequence ID" value="GMN35813.1"/>
    <property type="molecule type" value="Genomic_DNA"/>
</dbReference>